<accession>A0A645B1G9</accession>
<dbReference type="AlphaFoldDB" id="A0A645B1G9"/>
<evidence type="ECO:0000313" key="1">
    <source>
        <dbReference type="EMBL" id="MPM58411.1"/>
    </source>
</evidence>
<dbReference type="EMBL" id="VSSQ01016749">
    <property type="protein sequence ID" value="MPM58411.1"/>
    <property type="molecule type" value="Genomic_DNA"/>
</dbReference>
<proteinExistence type="predicted"/>
<reference evidence="1" key="1">
    <citation type="submission" date="2019-08" db="EMBL/GenBank/DDBJ databases">
        <authorList>
            <person name="Kucharzyk K."/>
            <person name="Murdoch R.W."/>
            <person name="Higgins S."/>
            <person name="Loffler F."/>
        </authorList>
    </citation>
    <scope>NUCLEOTIDE SEQUENCE</scope>
</reference>
<protein>
    <submittedName>
        <fullName evidence="1">Uncharacterized protein</fullName>
    </submittedName>
</protein>
<sequence length="98" mass="10804">MDQSEEGSVACFCVGTKIVVDDFFISTVGLQVCQTCVDHVQQFRVRVFCDRDSVRAACFFFGSQFQCDALAFDGIGHNRVIFECRNGIAGDDVLVHVG</sequence>
<organism evidence="1">
    <name type="scientific">bioreactor metagenome</name>
    <dbReference type="NCBI Taxonomy" id="1076179"/>
    <lineage>
        <taxon>unclassified sequences</taxon>
        <taxon>metagenomes</taxon>
        <taxon>ecological metagenomes</taxon>
    </lineage>
</organism>
<name>A0A645B1G9_9ZZZZ</name>
<comment type="caution">
    <text evidence="1">The sequence shown here is derived from an EMBL/GenBank/DDBJ whole genome shotgun (WGS) entry which is preliminary data.</text>
</comment>
<gene>
    <name evidence="1" type="ORF">SDC9_105242</name>
</gene>